<feature type="transmembrane region" description="Helical" evidence="1">
    <location>
        <begin position="20"/>
        <end position="42"/>
    </location>
</feature>
<evidence type="ECO:0008006" key="4">
    <source>
        <dbReference type="Google" id="ProtNLM"/>
    </source>
</evidence>
<keyword evidence="3" id="KW-1185">Reference proteome</keyword>
<dbReference type="EMBL" id="JAHRIN010059597">
    <property type="protein sequence ID" value="MEQ2212275.1"/>
    <property type="molecule type" value="Genomic_DNA"/>
</dbReference>
<keyword evidence="1" id="KW-1133">Transmembrane helix</keyword>
<evidence type="ECO:0000256" key="1">
    <source>
        <dbReference type="SAM" id="Phobius"/>
    </source>
</evidence>
<gene>
    <name evidence="2" type="ORF">XENOCAPTIV_028514</name>
</gene>
<evidence type="ECO:0000313" key="3">
    <source>
        <dbReference type="Proteomes" id="UP001434883"/>
    </source>
</evidence>
<proteinExistence type="predicted"/>
<organism evidence="2 3">
    <name type="scientific">Xenoophorus captivus</name>
    <dbReference type="NCBI Taxonomy" id="1517983"/>
    <lineage>
        <taxon>Eukaryota</taxon>
        <taxon>Metazoa</taxon>
        <taxon>Chordata</taxon>
        <taxon>Craniata</taxon>
        <taxon>Vertebrata</taxon>
        <taxon>Euteleostomi</taxon>
        <taxon>Actinopterygii</taxon>
        <taxon>Neopterygii</taxon>
        <taxon>Teleostei</taxon>
        <taxon>Neoteleostei</taxon>
        <taxon>Acanthomorphata</taxon>
        <taxon>Ovalentaria</taxon>
        <taxon>Atherinomorphae</taxon>
        <taxon>Cyprinodontiformes</taxon>
        <taxon>Goodeidae</taxon>
        <taxon>Xenoophorus</taxon>
    </lineage>
</organism>
<accession>A0ABV0RVL7</accession>
<comment type="caution">
    <text evidence="2">The sequence shown here is derived from an EMBL/GenBank/DDBJ whole genome shotgun (WGS) entry which is preliminary data.</text>
</comment>
<name>A0ABV0RVL7_9TELE</name>
<dbReference type="Proteomes" id="UP001434883">
    <property type="component" value="Unassembled WGS sequence"/>
</dbReference>
<keyword evidence="1" id="KW-0472">Membrane</keyword>
<sequence length="122" mass="13885">MEVNWSQHMVLTTYSKTRVCVCVCVCLCVCVCVCCVCGTAYVNFHHIFLLCRSTSSKFRIQLSCKLLLTHPEIEWKCKSVNKSLRETEAKINHFNERQGITGSSLFVCLLQTACKLFVHSTN</sequence>
<keyword evidence="1" id="KW-0812">Transmembrane</keyword>
<reference evidence="2 3" key="1">
    <citation type="submission" date="2021-06" db="EMBL/GenBank/DDBJ databases">
        <authorList>
            <person name="Palmer J.M."/>
        </authorList>
    </citation>
    <scope>NUCLEOTIDE SEQUENCE [LARGE SCALE GENOMIC DNA]</scope>
    <source>
        <strain evidence="2 3">XC_2019</strain>
        <tissue evidence="2">Muscle</tissue>
    </source>
</reference>
<protein>
    <recommendedName>
        <fullName evidence="4">Secreted protein</fullName>
    </recommendedName>
</protein>
<evidence type="ECO:0000313" key="2">
    <source>
        <dbReference type="EMBL" id="MEQ2212275.1"/>
    </source>
</evidence>